<dbReference type="AlphaFoldDB" id="A0A2Z6AU94"/>
<dbReference type="SMART" id="SM00382">
    <property type="entry name" value="AAA"/>
    <property type="match status" value="1"/>
</dbReference>
<dbReference type="EMBL" id="AP017378">
    <property type="protein sequence ID" value="BBD06798.1"/>
    <property type="molecule type" value="Genomic_DNA"/>
</dbReference>
<dbReference type="InterPro" id="IPR017911">
    <property type="entry name" value="MacB-like_ATP-bd"/>
</dbReference>
<proteinExistence type="inferred from homology"/>
<protein>
    <recommendedName>
        <fullName evidence="3">Cell division ATP-binding protein FtsE</fullName>
    </recommendedName>
</protein>
<dbReference type="InterPro" id="IPR015854">
    <property type="entry name" value="ABC_transpr_LolD-like"/>
</dbReference>
<gene>
    <name evidence="8" type="ORF">DFE_0072</name>
</gene>
<evidence type="ECO:0000256" key="3">
    <source>
        <dbReference type="ARBA" id="ARBA00020019"/>
    </source>
</evidence>
<dbReference type="KEGG" id="dfl:DFE_0072"/>
<comment type="similarity">
    <text evidence="2">Belongs to the ABC transporter superfamily.</text>
</comment>
<evidence type="ECO:0000313" key="9">
    <source>
        <dbReference type="Proteomes" id="UP000269883"/>
    </source>
</evidence>
<name>A0A2Z6AU94_9BACT</name>
<dbReference type="SUPFAM" id="SSF52540">
    <property type="entry name" value="P-loop containing nucleoside triphosphate hydrolases"/>
    <property type="match status" value="1"/>
</dbReference>
<dbReference type="OrthoDB" id="9809450at2"/>
<dbReference type="InterPro" id="IPR017871">
    <property type="entry name" value="ABC_transporter-like_CS"/>
</dbReference>
<dbReference type="PANTHER" id="PTHR24220">
    <property type="entry name" value="IMPORT ATP-BINDING PROTEIN"/>
    <property type="match status" value="1"/>
</dbReference>
<dbReference type="PROSITE" id="PS50893">
    <property type="entry name" value="ABC_TRANSPORTER_2"/>
    <property type="match status" value="1"/>
</dbReference>
<evidence type="ECO:0000256" key="4">
    <source>
        <dbReference type="ARBA" id="ARBA00022448"/>
    </source>
</evidence>
<evidence type="ECO:0000256" key="1">
    <source>
        <dbReference type="ARBA" id="ARBA00002579"/>
    </source>
</evidence>
<keyword evidence="4" id="KW-0813">Transport</keyword>
<evidence type="ECO:0000256" key="2">
    <source>
        <dbReference type="ARBA" id="ARBA00005417"/>
    </source>
</evidence>
<sequence length="222" mass="24275">MLIAQDITKSYLSDGITTTALANADLHVQRGEFVALVGRSGSGKSTMLSVLSTLTAPDQGRLEFEGRDLLAMSETELNALRHSDFAVIFQQHYLLPYLTAQENVLLPFMNRLTPVSSEQAKHARQCLNRVGLSGKHDRLPGQLSGGEQQRVAIARALVKNSRVLFADEPTGSLDRATGEGMMDLLAGLSESGLTVVMVTHDEAHARRAQRIIRMEDGRTIHI</sequence>
<organism evidence="8 9">
    <name type="scientific">Desulfovibrio ferrophilus</name>
    <dbReference type="NCBI Taxonomy" id="241368"/>
    <lineage>
        <taxon>Bacteria</taxon>
        <taxon>Pseudomonadati</taxon>
        <taxon>Thermodesulfobacteriota</taxon>
        <taxon>Desulfovibrionia</taxon>
        <taxon>Desulfovibrionales</taxon>
        <taxon>Desulfovibrionaceae</taxon>
        <taxon>Desulfovibrio</taxon>
    </lineage>
</organism>
<dbReference type="CDD" id="cd03255">
    <property type="entry name" value="ABC_MJ0796_LolCDE_FtsE"/>
    <property type="match status" value="1"/>
</dbReference>
<dbReference type="PROSITE" id="PS00211">
    <property type="entry name" value="ABC_TRANSPORTER_1"/>
    <property type="match status" value="1"/>
</dbReference>
<dbReference type="GO" id="GO:0022857">
    <property type="term" value="F:transmembrane transporter activity"/>
    <property type="evidence" value="ECO:0007669"/>
    <property type="project" value="TreeGrafter"/>
</dbReference>
<keyword evidence="5" id="KW-0547">Nucleotide-binding</keyword>
<dbReference type="Gene3D" id="3.40.50.300">
    <property type="entry name" value="P-loop containing nucleotide triphosphate hydrolases"/>
    <property type="match status" value="1"/>
</dbReference>
<dbReference type="InterPro" id="IPR003593">
    <property type="entry name" value="AAA+_ATPase"/>
</dbReference>
<dbReference type="FunFam" id="3.40.50.300:FF:000056">
    <property type="entry name" value="Cell division ATP-binding protein FtsE"/>
    <property type="match status" value="1"/>
</dbReference>
<evidence type="ECO:0000313" key="8">
    <source>
        <dbReference type="EMBL" id="BBD06798.1"/>
    </source>
</evidence>
<reference evidence="8 9" key="1">
    <citation type="journal article" date="2018" name="Sci. Adv.">
        <title>Multi-heme cytochromes provide a pathway for survival in energy-limited environments.</title>
        <authorList>
            <person name="Deng X."/>
            <person name="Dohmae N."/>
            <person name="Nealson K.H."/>
            <person name="Hashimoto K."/>
            <person name="Okamoto A."/>
        </authorList>
    </citation>
    <scope>NUCLEOTIDE SEQUENCE [LARGE SCALE GENOMIC DNA]</scope>
    <source>
        <strain evidence="8 9">IS5</strain>
    </source>
</reference>
<evidence type="ECO:0000256" key="6">
    <source>
        <dbReference type="ARBA" id="ARBA00022840"/>
    </source>
</evidence>
<keyword evidence="6" id="KW-0067">ATP-binding</keyword>
<dbReference type="GO" id="GO:0005886">
    <property type="term" value="C:plasma membrane"/>
    <property type="evidence" value="ECO:0007669"/>
    <property type="project" value="TreeGrafter"/>
</dbReference>
<accession>A0A2Z6AU94</accession>
<feature type="domain" description="ABC transporter" evidence="7">
    <location>
        <begin position="2"/>
        <end position="222"/>
    </location>
</feature>
<dbReference type="GO" id="GO:0016887">
    <property type="term" value="F:ATP hydrolysis activity"/>
    <property type="evidence" value="ECO:0007669"/>
    <property type="project" value="InterPro"/>
</dbReference>
<evidence type="ECO:0000259" key="7">
    <source>
        <dbReference type="PROSITE" id="PS50893"/>
    </source>
</evidence>
<keyword evidence="9" id="KW-1185">Reference proteome</keyword>
<dbReference type="InterPro" id="IPR003439">
    <property type="entry name" value="ABC_transporter-like_ATP-bd"/>
</dbReference>
<dbReference type="InterPro" id="IPR027417">
    <property type="entry name" value="P-loop_NTPase"/>
</dbReference>
<dbReference type="GO" id="GO:0005524">
    <property type="term" value="F:ATP binding"/>
    <property type="evidence" value="ECO:0007669"/>
    <property type="project" value="UniProtKB-KW"/>
</dbReference>
<comment type="function">
    <text evidence="1">Part of the ABC transporter FtsEX involved in cellular division. Important for assembly or stability of the septal ring.</text>
</comment>
<evidence type="ECO:0000256" key="5">
    <source>
        <dbReference type="ARBA" id="ARBA00022741"/>
    </source>
</evidence>
<dbReference type="RefSeq" id="WP_126375605.1">
    <property type="nucleotide sequence ID" value="NZ_AP017378.1"/>
</dbReference>
<dbReference type="Proteomes" id="UP000269883">
    <property type="component" value="Chromosome"/>
</dbReference>
<dbReference type="Pfam" id="PF00005">
    <property type="entry name" value="ABC_tran"/>
    <property type="match status" value="1"/>
</dbReference>